<evidence type="ECO:0000259" key="3">
    <source>
        <dbReference type="Pfam" id="PF18694"/>
    </source>
</evidence>
<dbReference type="AlphaFoldDB" id="A0AA36DG69"/>
<dbReference type="Gene3D" id="1.10.287.1490">
    <property type="match status" value="1"/>
</dbReference>
<dbReference type="Pfam" id="PF18694">
    <property type="entry name" value="TDP-43_N"/>
    <property type="match status" value="1"/>
</dbReference>
<feature type="coiled-coil region" evidence="1">
    <location>
        <begin position="222"/>
        <end position="263"/>
    </location>
</feature>
<organism evidence="4 5">
    <name type="scientific">Mesorhabditis spiculigera</name>
    <dbReference type="NCBI Taxonomy" id="96644"/>
    <lineage>
        <taxon>Eukaryota</taxon>
        <taxon>Metazoa</taxon>
        <taxon>Ecdysozoa</taxon>
        <taxon>Nematoda</taxon>
        <taxon>Chromadorea</taxon>
        <taxon>Rhabditida</taxon>
        <taxon>Rhabditina</taxon>
        <taxon>Rhabditomorpha</taxon>
        <taxon>Rhabditoidea</taxon>
        <taxon>Rhabditidae</taxon>
        <taxon>Mesorhabditinae</taxon>
        <taxon>Mesorhabditis</taxon>
    </lineage>
</organism>
<evidence type="ECO:0000256" key="2">
    <source>
        <dbReference type="SAM" id="MobiDB-lite"/>
    </source>
</evidence>
<evidence type="ECO:0000256" key="1">
    <source>
        <dbReference type="SAM" id="Coils"/>
    </source>
</evidence>
<name>A0AA36DG69_9BILA</name>
<comment type="caution">
    <text evidence="4">The sequence shown here is derived from an EMBL/GenBank/DDBJ whole genome shotgun (WGS) entry which is preliminary data.</text>
</comment>
<evidence type="ECO:0000313" key="4">
    <source>
        <dbReference type="EMBL" id="CAJ0585730.1"/>
    </source>
</evidence>
<feature type="non-terminal residue" evidence="4">
    <location>
        <position position="571"/>
    </location>
</feature>
<dbReference type="InterPro" id="IPR041105">
    <property type="entry name" value="TDP-43_N"/>
</dbReference>
<gene>
    <name evidence="4" type="ORF">MSPICULIGERA_LOCUS23742</name>
</gene>
<accession>A0AA36DG69</accession>
<protein>
    <recommendedName>
        <fullName evidence="3">TAR DNA-binding protein 43 N-terminal domain-containing protein</fullName>
    </recommendedName>
</protein>
<reference evidence="4" key="1">
    <citation type="submission" date="2023-06" db="EMBL/GenBank/DDBJ databases">
        <authorList>
            <person name="Delattre M."/>
        </authorList>
    </citation>
    <scope>NUCLEOTIDE SEQUENCE</scope>
    <source>
        <strain evidence="4">AF72</strain>
    </source>
</reference>
<dbReference type="Proteomes" id="UP001177023">
    <property type="component" value="Unassembled WGS sequence"/>
</dbReference>
<dbReference type="CDD" id="cd19609">
    <property type="entry name" value="NTD_TDP-43"/>
    <property type="match status" value="1"/>
</dbReference>
<proteinExistence type="predicted"/>
<feature type="domain" description="TAR DNA-binding protein 43 N-terminal" evidence="3">
    <location>
        <begin position="14"/>
        <end position="76"/>
    </location>
</feature>
<evidence type="ECO:0000313" key="5">
    <source>
        <dbReference type="Proteomes" id="UP001177023"/>
    </source>
</evidence>
<dbReference type="EMBL" id="CATQJA010002706">
    <property type="protein sequence ID" value="CAJ0585730.1"/>
    <property type="molecule type" value="Genomic_DNA"/>
</dbReference>
<sequence length="571" mass="64135">MSSKIGAAHSLRIEVEAVDVELDEDGSISHSSLQSAFPGCSGLYYKGTDCRRAVRFDGKKFQPPGGAWNDRSYFVSLGARCHAPFGSYETASKQFERSVTAVQRMLGSSVFEMPARRSLREPRRQPATGDYSSASTVVNDLPQISSPVPSAPVSLADGAREDEAVQKKDMRHLRTERPSDGDILEGIEERGRQLKSAQRRLQPIEQQFIDLARISTGKDQIIEGLRQELKAAQGQAEQNARKLADVEGELRACQGRLAAQEEELNLLRGMCAGQTNTNERVSQLSSELLRKDEELSTSRAEAAQKIAALTKEGQELRASNSSLSVRLEEAKQALDVRRVDAERLEGENEQLLKELAGLRQIRDELKIETVETAAEWRQRMERLMKVGEDHHRLSEAFEEIRSQHASVQGMAAQLTDDNTRLLGSNKELKARVELLENELDMLNQKWKQNSETKEAVWEEKRTTLEVEVERLRGELEQVRGTLSTVTRDAAASAQRSQELEHSRDELRRTLDSLEYKAQEPLKRQIRALSEQLAESQQRCKELNGLVSSLTSDARNSQHEAADFLYETASRI</sequence>
<feature type="region of interest" description="Disordered" evidence="2">
    <location>
        <begin position="486"/>
        <end position="505"/>
    </location>
</feature>
<keyword evidence="5" id="KW-1185">Reference proteome</keyword>
<feature type="coiled-coil region" evidence="1">
    <location>
        <begin position="299"/>
        <end position="368"/>
    </location>
</feature>
<keyword evidence="1" id="KW-0175">Coiled coil</keyword>